<dbReference type="Gene3D" id="2.60.40.1120">
    <property type="entry name" value="Carboxypeptidase-like, regulatory domain"/>
    <property type="match status" value="1"/>
</dbReference>
<evidence type="ECO:0000259" key="8">
    <source>
        <dbReference type="Pfam" id="PF07715"/>
    </source>
</evidence>
<dbReference type="InterPro" id="IPR023996">
    <property type="entry name" value="TonB-dep_OMP_SusC/RagA"/>
</dbReference>
<dbReference type="NCBIfam" id="TIGR04057">
    <property type="entry name" value="SusC_RagA_signa"/>
    <property type="match status" value="1"/>
</dbReference>
<comment type="subcellular location">
    <subcellularLocation>
        <location evidence="1 7">Cell outer membrane</location>
        <topology evidence="1 7">Multi-pass membrane protein</topology>
    </subcellularLocation>
</comment>
<dbReference type="SUPFAM" id="SSF56935">
    <property type="entry name" value="Porins"/>
    <property type="match status" value="1"/>
</dbReference>
<dbReference type="Gene3D" id="2.40.170.20">
    <property type="entry name" value="TonB-dependent receptor, beta-barrel domain"/>
    <property type="match status" value="1"/>
</dbReference>
<dbReference type="eggNOG" id="COG1629">
    <property type="taxonomic scope" value="Bacteria"/>
</dbReference>
<evidence type="ECO:0000313" key="9">
    <source>
        <dbReference type="EMBL" id="ADF50884.1"/>
    </source>
</evidence>
<dbReference type="InterPro" id="IPR037066">
    <property type="entry name" value="Plug_dom_sf"/>
</dbReference>
<evidence type="ECO:0000256" key="2">
    <source>
        <dbReference type="ARBA" id="ARBA00022448"/>
    </source>
</evidence>
<dbReference type="InterPro" id="IPR008969">
    <property type="entry name" value="CarboxyPept-like_regulatory"/>
</dbReference>
<accession>D5BF05</accession>
<evidence type="ECO:0000256" key="1">
    <source>
        <dbReference type="ARBA" id="ARBA00004571"/>
    </source>
</evidence>
<proteinExistence type="inferred from homology"/>
<keyword evidence="2 7" id="KW-0813">Transport</keyword>
<feature type="domain" description="TonB-dependent receptor plug" evidence="8">
    <location>
        <begin position="118"/>
        <end position="240"/>
    </location>
</feature>
<dbReference type="InterPro" id="IPR039426">
    <property type="entry name" value="TonB-dep_rcpt-like"/>
</dbReference>
<dbReference type="InterPro" id="IPR023997">
    <property type="entry name" value="TonB-dep_OMP_SusC/RagA_CS"/>
</dbReference>
<dbReference type="GO" id="GO:0009279">
    <property type="term" value="C:cell outer membrane"/>
    <property type="evidence" value="ECO:0007669"/>
    <property type="project" value="UniProtKB-SubCell"/>
</dbReference>
<gene>
    <name evidence="9" type="ordered locus">ZPR_0527</name>
</gene>
<evidence type="ECO:0000256" key="6">
    <source>
        <dbReference type="ARBA" id="ARBA00023237"/>
    </source>
</evidence>
<evidence type="ECO:0000313" key="10">
    <source>
        <dbReference type="Proteomes" id="UP000001654"/>
    </source>
</evidence>
<dbReference type="Pfam" id="PF13715">
    <property type="entry name" value="CarbopepD_reg_2"/>
    <property type="match status" value="1"/>
</dbReference>
<name>D5BF05_ZUNPS</name>
<dbReference type="Pfam" id="PF07715">
    <property type="entry name" value="Plug"/>
    <property type="match status" value="1"/>
</dbReference>
<evidence type="ECO:0000256" key="7">
    <source>
        <dbReference type="PROSITE-ProRule" id="PRU01360"/>
    </source>
</evidence>
<comment type="similarity">
    <text evidence="7">Belongs to the TonB-dependent receptor family.</text>
</comment>
<dbReference type="HOGENOM" id="CLU_004317_0_1_10"/>
<dbReference type="InterPro" id="IPR012910">
    <property type="entry name" value="Plug_dom"/>
</dbReference>
<keyword evidence="4 7" id="KW-0812">Transmembrane</keyword>
<evidence type="ECO:0000256" key="4">
    <source>
        <dbReference type="ARBA" id="ARBA00022692"/>
    </source>
</evidence>
<dbReference type="Proteomes" id="UP000001654">
    <property type="component" value="Chromosome"/>
</dbReference>
<dbReference type="EMBL" id="CP001650">
    <property type="protein sequence ID" value="ADF50884.1"/>
    <property type="molecule type" value="Genomic_DNA"/>
</dbReference>
<dbReference type="AlphaFoldDB" id="D5BF05"/>
<keyword evidence="9" id="KW-0675">Receptor</keyword>
<evidence type="ECO:0000256" key="3">
    <source>
        <dbReference type="ARBA" id="ARBA00022452"/>
    </source>
</evidence>
<keyword evidence="5 7" id="KW-0472">Membrane</keyword>
<evidence type="ECO:0000256" key="5">
    <source>
        <dbReference type="ARBA" id="ARBA00023136"/>
    </source>
</evidence>
<reference evidence="9 10" key="1">
    <citation type="journal article" date="2010" name="BMC Genomics">
        <title>The complete genome of Zunongwangia profunda SM-A87 reveals its adaptation to the deep-sea environment and ecological role in sedimentary organic nitrogen degradation.</title>
        <authorList>
            <person name="Qin Q.L."/>
            <person name="Zhang X.Y."/>
            <person name="Wang X.M."/>
            <person name="Liu G.M."/>
            <person name="Chen X.L."/>
            <person name="Xie B.B."/>
            <person name="Dang H.Y."/>
            <person name="Zhou B.C."/>
            <person name="Yu J."/>
            <person name="Zhang Y.Z."/>
        </authorList>
    </citation>
    <scope>NUCLEOTIDE SEQUENCE [LARGE SCALE GENOMIC DNA]</scope>
    <source>
        <strain evidence="10">DSM 18752 / CCTCC AB 206139 / SM-A87</strain>
    </source>
</reference>
<dbReference type="Gene3D" id="2.170.130.10">
    <property type="entry name" value="TonB-dependent receptor, plug domain"/>
    <property type="match status" value="1"/>
</dbReference>
<keyword evidence="6 7" id="KW-0998">Cell outer membrane</keyword>
<dbReference type="NCBIfam" id="TIGR04056">
    <property type="entry name" value="OMP_RagA_SusC"/>
    <property type="match status" value="1"/>
</dbReference>
<dbReference type="InterPro" id="IPR036942">
    <property type="entry name" value="Beta-barrel_TonB_sf"/>
</dbReference>
<keyword evidence="3 7" id="KW-1134">Transmembrane beta strand</keyword>
<protein>
    <submittedName>
        <fullName evidence="9">TonB-dependent outer membrane receptor</fullName>
    </submittedName>
</protein>
<dbReference type="STRING" id="655815.ZPR_0527"/>
<dbReference type="KEGG" id="zpr:ZPR_0527"/>
<keyword evidence="10" id="KW-1185">Reference proteome</keyword>
<dbReference type="SUPFAM" id="SSF49464">
    <property type="entry name" value="Carboxypeptidase regulatory domain-like"/>
    <property type="match status" value="1"/>
</dbReference>
<dbReference type="PROSITE" id="PS52016">
    <property type="entry name" value="TONB_DEPENDENT_REC_3"/>
    <property type="match status" value="1"/>
</dbReference>
<organism evidence="9 10">
    <name type="scientific">Zunongwangia profunda (strain DSM 18752 / CCTCC AB 206139 / SM-A87)</name>
    <name type="common">Wangia profunda</name>
    <dbReference type="NCBI Taxonomy" id="655815"/>
    <lineage>
        <taxon>Bacteria</taxon>
        <taxon>Pseudomonadati</taxon>
        <taxon>Bacteroidota</taxon>
        <taxon>Flavobacteriia</taxon>
        <taxon>Flavobacteriales</taxon>
        <taxon>Flavobacteriaceae</taxon>
        <taxon>Zunongwangia</taxon>
    </lineage>
</organism>
<sequence>MLIPLLYIYLQLEIGKVYSQKIQNQQTVSGIISNQNELPVPGVNVLIKGTATGTITNLDGYYSIRASVGDTLVYSYVGYQTIEKEFTRGYMGDIIMQPAADALSEVIVNAGYYNTTGRERTGNISRVTAAEIENQPLVNPLQALQGRMAGVEISPASSHPGGAVRIRIRGINSLREEGNLPLYIIDGMPVNSTPIESNSLIGNRGIDPLNNLNISNIESIEILKDADATAIYGSRGANGVVLITTKSAKRSNGTGLEINMYAGVATMPNRLDLLNTQEYLQVRNAALENDGQGITERNAYDLLVWDQDRYTDWQDFLFGGSSETLNTNLNFSGGDDLTSYRIGGSFFDQGTIYPTDYEYQKITGNVNLNHHSKDNRFSIAAALNYGVDDNTLAGNIDLNASIFALPPNAPEAFNSDGSLNWEDWNLAGLDNPLEGYYNSNVTTSNNLISNINFTYELFKGLQLKANLGYTHYSSEELWKLPARSNNPQDSYISSSYHLSNGRESWIAEPQLIYDNKFSKLNLQFILGSTFQENTSDQTSFQGYGYASDNLIGNIAAAETILNARNVNSMYRYSAVFSRIGINWNRKYYLNLTGRRDGSSRFGSNNKFANFGAIGVAWIFSEEEFLKKLNFLSFGKLRSSYGSTGNDQIGDYGYLDAYEPTVGPGGLIPVGLANPDYSWEVNKKFEAGLELGFFQNCLETEISFYQNRSSNQLVGYPLPYITGFNSVQANLPATVENKGWEFVLHTRNIENSNLAWNTSLNFTIPKNKLVAYPDIEESSYANTYRIGEPLNISLLYEYTGVDAETGRYSIRDVNEDGRYDYQDQIIVFNANREFYGGINNSIEYKNFSLQFLFEFVKQKGTLNLFNAGPITNVLDDVLVNNRYQQFSQSVASQTAYRNMSESNFTITDASFVRLKTLSLNYSFPEEITKSLRFKELQLYIHAQNLFTLTPYEGLDPDRPNTGTSFTNLRSITGGLRINI</sequence>